<evidence type="ECO:0000256" key="2">
    <source>
        <dbReference type="ARBA" id="ARBA00022692"/>
    </source>
</evidence>
<dbReference type="GO" id="GO:0016491">
    <property type="term" value="F:oxidoreductase activity"/>
    <property type="evidence" value="ECO:0007669"/>
    <property type="project" value="InterPro"/>
</dbReference>
<comment type="caution">
    <text evidence="7">The sequence shown here is derived from an EMBL/GenBank/DDBJ whole genome shotgun (WGS) entry which is preliminary data.</text>
</comment>
<dbReference type="InterPro" id="IPR006694">
    <property type="entry name" value="Fatty_acid_hydroxylase"/>
</dbReference>
<dbReference type="GO" id="GO:0016020">
    <property type="term" value="C:membrane"/>
    <property type="evidence" value="ECO:0007669"/>
    <property type="project" value="UniProtKB-SubCell"/>
</dbReference>
<evidence type="ECO:0000256" key="3">
    <source>
        <dbReference type="ARBA" id="ARBA00022989"/>
    </source>
</evidence>
<evidence type="ECO:0000259" key="6">
    <source>
        <dbReference type="Pfam" id="PF04116"/>
    </source>
</evidence>
<feature type="transmembrane region" description="Helical" evidence="5">
    <location>
        <begin position="142"/>
        <end position="163"/>
    </location>
</feature>
<dbReference type="EMBL" id="JACHCE010000005">
    <property type="protein sequence ID" value="MBB5637320.1"/>
    <property type="molecule type" value="Genomic_DNA"/>
</dbReference>
<protein>
    <submittedName>
        <fullName evidence="7">Sterol desaturase/sphingolipid hydroxylase (Fatty acid hydroxylase superfamily)</fullName>
    </submittedName>
</protein>
<reference evidence="7 8" key="1">
    <citation type="submission" date="2020-08" db="EMBL/GenBank/DDBJ databases">
        <title>Genomic Encyclopedia of Type Strains, Phase IV (KMG-V): Genome sequencing to study the core and pangenomes of soil and plant-associated prokaryotes.</title>
        <authorList>
            <person name="Whitman W."/>
        </authorList>
    </citation>
    <scope>NUCLEOTIDE SEQUENCE [LARGE SCALE GENOMIC DNA]</scope>
    <source>
        <strain evidence="7 8">S3M1</strain>
    </source>
</reference>
<keyword evidence="3 5" id="KW-1133">Transmembrane helix</keyword>
<keyword evidence="4 5" id="KW-0472">Membrane</keyword>
<gene>
    <name evidence="7" type="ORF">HDE68_003235</name>
</gene>
<evidence type="ECO:0000256" key="5">
    <source>
        <dbReference type="SAM" id="Phobius"/>
    </source>
</evidence>
<evidence type="ECO:0000313" key="7">
    <source>
        <dbReference type="EMBL" id="MBB5637320.1"/>
    </source>
</evidence>
<keyword evidence="2 5" id="KW-0812">Transmembrane</keyword>
<feature type="transmembrane region" description="Helical" evidence="5">
    <location>
        <begin position="20"/>
        <end position="44"/>
    </location>
</feature>
<proteinExistence type="predicted"/>
<sequence length="241" mass="28274">MPSDFNIINALNYLAQLPALLLWLIFLMENIMITILVLFFGKIIHQKYSEAPFVPYHYVAREWKICAWTNILNTVVTYAGFKLWEHGYVIIGIDISLIIITDFLLLFIAMDFLMFIFHYCIHQTFLYKIVHQLHHQAINPKPIDLFILHPLETISFGALWLILLTLFHFNIYSVVIYLIINVVFGLTGHLGIEPLPVKVRSLPLIKYLGTSSFHHNHHLKEEYNFGFYTSIWDRLFGTFKS</sequence>
<evidence type="ECO:0000256" key="1">
    <source>
        <dbReference type="ARBA" id="ARBA00004370"/>
    </source>
</evidence>
<dbReference type="RefSeq" id="WP_183883205.1">
    <property type="nucleotide sequence ID" value="NZ_JACHCE010000005.1"/>
</dbReference>
<comment type="subcellular location">
    <subcellularLocation>
        <location evidence="1">Membrane</location>
    </subcellularLocation>
</comment>
<evidence type="ECO:0000313" key="8">
    <source>
        <dbReference type="Proteomes" id="UP000537204"/>
    </source>
</evidence>
<accession>A0A7W8ZNX8</accession>
<dbReference type="Proteomes" id="UP000537204">
    <property type="component" value="Unassembled WGS sequence"/>
</dbReference>
<feature type="domain" description="Fatty acid hydroxylase" evidence="6">
    <location>
        <begin position="103"/>
        <end position="238"/>
    </location>
</feature>
<dbReference type="GO" id="GO:0005506">
    <property type="term" value="F:iron ion binding"/>
    <property type="evidence" value="ECO:0007669"/>
    <property type="project" value="InterPro"/>
</dbReference>
<feature type="transmembrane region" description="Helical" evidence="5">
    <location>
        <begin position="169"/>
        <end position="192"/>
    </location>
</feature>
<dbReference type="PANTHER" id="PTHR11863">
    <property type="entry name" value="STEROL DESATURASE"/>
    <property type="match status" value="1"/>
</dbReference>
<dbReference type="AlphaFoldDB" id="A0A7W8ZNX8"/>
<dbReference type="InterPro" id="IPR050307">
    <property type="entry name" value="Sterol_Desaturase_Related"/>
</dbReference>
<dbReference type="Pfam" id="PF04116">
    <property type="entry name" value="FA_hydroxylase"/>
    <property type="match status" value="1"/>
</dbReference>
<feature type="transmembrane region" description="Helical" evidence="5">
    <location>
        <begin position="90"/>
        <end position="121"/>
    </location>
</feature>
<organism evidence="7 8">
    <name type="scientific">Pedobacter cryoconitis</name>
    <dbReference type="NCBI Taxonomy" id="188932"/>
    <lineage>
        <taxon>Bacteria</taxon>
        <taxon>Pseudomonadati</taxon>
        <taxon>Bacteroidota</taxon>
        <taxon>Sphingobacteriia</taxon>
        <taxon>Sphingobacteriales</taxon>
        <taxon>Sphingobacteriaceae</taxon>
        <taxon>Pedobacter</taxon>
    </lineage>
</organism>
<dbReference type="GO" id="GO:0008610">
    <property type="term" value="P:lipid biosynthetic process"/>
    <property type="evidence" value="ECO:0007669"/>
    <property type="project" value="InterPro"/>
</dbReference>
<name>A0A7W8ZNX8_9SPHI</name>
<evidence type="ECO:0000256" key="4">
    <source>
        <dbReference type="ARBA" id="ARBA00023136"/>
    </source>
</evidence>